<feature type="non-terminal residue" evidence="1">
    <location>
        <position position="101"/>
    </location>
</feature>
<reference evidence="1 2" key="1">
    <citation type="journal article" date="2021" name="Nat. Plants">
        <title>The Taxus genome provides insights into paclitaxel biosynthesis.</title>
        <authorList>
            <person name="Xiong X."/>
            <person name="Gou J."/>
            <person name="Liao Q."/>
            <person name="Li Y."/>
            <person name="Zhou Q."/>
            <person name="Bi G."/>
            <person name="Li C."/>
            <person name="Du R."/>
            <person name="Wang X."/>
            <person name="Sun T."/>
            <person name="Guo L."/>
            <person name="Liang H."/>
            <person name="Lu P."/>
            <person name="Wu Y."/>
            <person name="Zhang Z."/>
            <person name="Ro D.K."/>
            <person name="Shang Y."/>
            <person name="Huang S."/>
            <person name="Yan J."/>
        </authorList>
    </citation>
    <scope>NUCLEOTIDE SEQUENCE [LARGE SCALE GENOMIC DNA]</scope>
    <source>
        <strain evidence="1">Ta-2019</strain>
    </source>
</reference>
<protein>
    <submittedName>
        <fullName evidence="1">Uncharacterized protein</fullName>
    </submittedName>
</protein>
<dbReference type="AlphaFoldDB" id="A0AA38LRE9"/>
<name>A0AA38LRE9_TAXCH</name>
<evidence type="ECO:0000313" key="1">
    <source>
        <dbReference type="EMBL" id="KAH9330697.1"/>
    </source>
</evidence>
<organism evidence="1 2">
    <name type="scientific">Taxus chinensis</name>
    <name type="common">Chinese yew</name>
    <name type="synonym">Taxus wallichiana var. chinensis</name>
    <dbReference type="NCBI Taxonomy" id="29808"/>
    <lineage>
        <taxon>Eukaryota</taxon>
        <taxon>Viridiplantae</taxon>
        <taxon>Streptophyta</taxon>
        <taxon>Embryophyta</taxon>
        <taxon>Tracheophyta</taxon>
        <taxon>Spermatophyta</taxon>
        <taxon>Pinopsida</taxon>
        <taxon>Pinidae</taxon>
        <taxon>Conifers II</taxon>
        <taxon>Cupressales</taxon>
        <taxon>Taxaceae</taxon>
        <taxon>Taxus</taxon>
    </lineage>
</organism>
<sequence length="101" mass="11243">MALAMGDVERKFEGRVVFTQLDRPQFGFDVFTVDLPHNLNAIKTFELTVDKRLTDGTSINYNAQFVGAADAKLFLSQKQNHVFTTSESELDEIDAGAETVV</sequence>
<evidence type="ECO:0000313" key="2">
    <source>
        <dbReference type="Proteomes" id="UP000824469"/>
    </source>
</evidence>
<keyword evidence="2" id="KW-1185">Reference proteome</keyword>
<dbReference type="Proteomes" id="UP000824469">
    <property type="component" value="Unassembled WGS sequence"/>
</dbReference>
<dbReference type="EMBL" id="JAHRHJ020000001">
    <property type="protein sequence ID" value="KAH9330697.1"/>
    <property type="molecule type" value="Genomic_DNA"/>
</dbReference>
<accession>A0AA38LRE9</accession>
<proteinExistence type="predicted"/>
<gene>
    <name evidence="1" type="ORF">KI387_002805</name>
</gene>
<comment type="caution">
    <text evidence="1">The sequence shown here is derived from an EMBL/GenBank/DDBJ whole genome shotgun (WGS) entry which is preliminary data.</text>
</comment>